<evidence type="ECO:0000256" key="3">
    <source>
        <dbReference type="ARBA" id="ARBA00023163"/>
    </source>
</evidence>
<dbReference type="PROSITE" id="PS51118">
    <property type="entry name" value="HTH_HXLR"/>
    <property type="match status" value="1"/>
</dbReference>
<dbReference type="PANTHER" id="PTHR33204:SF29">
    <property type="entry name" value="TRANSCRIPTIONAL REGULATOR"/>
    <property type="match status" value="1"/>
</dbReference>
<dbReference type="EMBL" id="JAUFQU010000001">
    <property type="protein sequence ID" value="MDN3707240.1"/>
    <property type="molecule type" value="Genomic_DNA"/>
</dbReference>
<evidence type="ECO:0000259" key="4">
    <source>
        <dbReference type="PROSITE" id="PS51118"/>
    </source>
</evidence>
<dbReference type="SUPFAM" id="SSF46785">
    <property type="entry name" value="Winged helix' DNA-binding domain"/>
    <property type="match status" value="1"/>
</dbReference>
<keyword evidence="6" id="KW-1185">Reference proteome</keyword>
<dbReference type="PANTHER" id="PTHR33204">
    <property type="entry name" value="TRANSCRIPTIONAL REGULATOR, MARR FAMILY"/>
    <property type="match status" value="1"/>
</dbReference>
<organism evidence="5 6">
    <name type="scientific">Paenimyroides ceti</name>
    <dbReference type="NCBI Taxonomy" id="395087"/>
    <lineage>
        <taxon>Bacteria</taxon>
        <taxon>Pseudomonadati</taxon>
        <taxon>Bacteroidota</taxon>
        <taxon>Flavobacteriia</taxon>
        <taxon>Flavobacteriales</taxon>
        <taxon>Flavobacteriaceae</taxon>
        <taxon>Paenimyroides</taxon>
    </lineage>
</organism>
<evidence type="ECO:0000256" key="2">
    <source>
        <dbReference type="ARBA" id="ARBA00023125"/>
    </source>
</evidence>
<dbReference type="RefSeq" id="WP_290363263.1">
    <property type="nucleotide sequence ID" value="NZ_JAUFQU010000001.1"/>
</dbReference>
<name>A0ABT8CS66_9FLAO</name>
<dbReference type="Pfam" id="PF01638">
    <property type="entry name" value="HxlR"/>
    <property type="match status" value="1"/>
</dbReference>
<dbReference type="InterPro" id="IPR036388">
    <property type="entry name" value="WH-like_DNA-bd_sf"/>
</dbReference>
<reference evidence="6" key="1">
    <citation type="journal article" date="2019" name="Int. J. Syst. Evol. Microbiol.">
        <title>The Global Catalogue of Microorganisms (GCM) 10K type strain sequencing project: providing services to taxonomists for standard genome sequencing and annotation.</title>
        <authorList>
            <consortium name="The Broad Institute Genomics Platform"/>
            <consortium name="The Broad Institute Genome Sequencing Center for Infectious Disease"/>
            <person name="Wu L."/>
            <person name="Ma J."/>
        </authorList>
    </citation>
    <scope>NUCLEOTIDE SEQUENCE [LARGE SCALE GENOMIC DNA]</scope>
    <source>
        <strain evidence="6">CECT 7184</strain>
    </source>
</reference>
<comment type="caution">
    <text evidence="5">The sequence shown here is derived from an EMBL/GenBank/DDBJ whole genome shotgun (WGS) entry which is preliminary data.</text>
</comment>
<sequence>MKTECIGDYVKFNGKDYPCTVSLTMNMMGGKWKAVILYHLKDTSKRYSELRKEMPFITEMTLSLQLKQLEKDSLIVRKVYGKKPPVKVVYSLTDFGKSLIPVLEAITKWGNQVVHEKGEFINKI</sequence>
<evidence type="ECO:0000313" key="5">
    <source>
        <dbReference type="EMBL" id="MDN3707240.1"/>
    </source>
</evidence>
<feature type="domain" description="HTH hxlR-type" evidence="4">
    <location>
        <begin position="19"/>
        <end position="118"/>
    </location>
</feature>
<dbReference type="Proteomes" id="UP001242368">
    <property type="component" value="Unassembled WGS sequence"/>
</dbReference>
<accession>A0ABT8CS66</accession>
<proteinExistence type="predicted"/>
<dbReference type="InterPro" id="IPR036390">
    <property type="entry name" value="WH_DNA-bd_sf"/>
</dbReference>
<dbReference type="InterPro" id="IPR002577">
    <property type="entry name" value="HTH_HxlR"/>
</dbReference>
<evidence type="ECO:0000313" key="6">
    <source>
        <dbReference type="Proteomes" id="UP001242368"/>
    </source>
</evidence>
<evidence type="ECO:0000256" key="1">
    <source>
        <dbReference type="ARBA" id="ARBA00023015"/>
    </source>
</evidence>
<gene>
    <name evidence="5" type="ORF">QW060_08840</name>
</gene>
<keyword evidence="1" id="KW-0805">Transcription regulation</keyword>
<dbReference type="CDD" id="cd00090">
    <property type="entry name" value="HTH_ARSR"/>
    <property type="match status" value="1"/>
</dbReference>
<dbReference type="Gene3D" id="1.10.10.10">
    <property type="entry name" value="Winged helix-like DNA-binding domain superfamily/Winged helix DNA-binding domain"/>
    <property type="match status" value="1"/>
</dbReference>
<dbReference type="InterPro" id="IPR011991">
    <property type="entry name" value="ArsR-like_HTH"/>
</dbReference>
<keyword evidence="3" id="KW-0804">Transcription</keyword>
<keyword evidence="2" id="KW-0238">DNA-binding</keyword>
<protein>
    <submittedName>
        <fullName evidence="5">Helix-turn-helix domain-containing protein</fullName>
    </submittedName>
</protein>